<name>A0AAV3S2I6_LITER</name>
<sequence length="134" mass="15367">MLLEDMQVMIKWIKFDCHIASFPPLIIEGIKSLLDNDHIVTTLSNEEEAVLEWVDYFVKVGAHAINKNLSEAFIKRIIEANGHEPLDGFMAFNFGDEANVGRVDFRDFFWLQEVFVDSMDDRSINGGPTLMEEN</sequence>
<organism evidence="1 2">
    <name type="scientific">Lithospermum erythrorhizon</name>
    <name type="common">Purple gromwell</name>
    <name type="synonym">Lithospermum officinale var. erythrorhizon</name>
    <dbReference type="NCBI Taxonomy" id="34254"/>
    <lineage>
        <taxon>Eukaryota</taxon>
        <taxon>Viridiplantae</taxon>
        <taxon>Streptophyta</taxon>
        <taxon>Embryophyta</taxon>
        <taxon>Tracheophyta</taxon>
        <taxon>Spermatophyta</taxon>
        <taxon>Magnoliopsida</taxon>
        <taxon>eudicotyledons</taxon>
        <taxon>Gunneridae</taxon>
        <taxon>Pentapetalae</taxon>
        <taxon>asterids</taxon>
        <taxon>lamiids</taxon>
        <taxon>Boraginales</taxon>
        <taxon>Boraginaceae</taxon>
        <taxon>Boraginoideae</taxon>
        <taxon>Lithospermeae</taxon>
        <taxon>Lithospermum</taxon>
    </lineage>
</organism>
<dbReference type="AlphaFoldDB" id="A0AAV3S2I6"/>
<dbReference type="EMBL" id="BAABME010014668">
    <property type="protein sequence ID" value="GAA0187390.1"/>
    <property type="molecule type" value="Genomic_DNA"/>
</dbReference>
<protein>
    <submittedName>
        <fullName evidence="1">Uncharacterized protein</fullName>
    </submittedName>
</protein>
<evidence type="ECO:0000313" key="2">
    <source>
        <dbReference type="Proteomes" id="UP001454036"/>
    </source>
</evidence>
<dbReference type="Proteomes" id="UP001454036">
    <property type="component" value="Unassembled WGS sequence"/>
</dbReference>
<accession>A0AAV3S2I6</accession>
<proteinExistence type="predicted"/>
<gene>
    <name evidence="1" type="ORF">LIER_34678</name>
</gene>
<reference evidence="1 2" key="1">
    <citation type="submission" date="2024-01" db="EMBL/GenBank/DDBJ databases">
        <title>The complete chloroplast genome sequence of Lithospermum erythrorhizon: insights into the phylogenetic relationship among Boraginaceae species and the maternal lineages of purple gromwells.</title>
        <authorList>
            <person name="Okada T."/>
            <person name="Watanabe K."/>
        </authorList>
    </citation>
    <scope>NUCLEOTIDE SEQUENCE [LARGE SCALE GENOMIC DNA]</scope>
</reference>
<evidence type="ECO:0000313" key="1">
    <source>
        <dbReference type="EMBL" id="GAA0187390.1"/>
    </source>
</evidence>
<keyword evidence="2" id="KW-1185">Reference proteome</keyword>
<comment type="caution">
    <text evidence="1">The sequence shown here is derived from an EMBL/GenBank/DDBJ whole genome shotgun (WGS) entry which is preliminary data.</text>
</comment>